<keyword evidence="6" id="KW-0865">Zymogen</keyword>
<feature type="chain" id="PRO_5030885373" evidence="8">
    <location>
        <begin position="17"/>
        <end position="334"/>
    </location>
</feature>
<dbReference type="InterPro" id="IPR000169">
    <property type="entry name" value="Pept_cys_AS"/>
</dbReference>
<dbReference type="SUPFAM" id="SSF54001">
    <property type="entry name" value="Cysteine proteinases"/>
    <property type="match status" value="1"/>
</dbReference>
<evidence type="ECO:0000259" key="9">
    <source>
        <dbReference type="SMART" id="SM00645"/>
    </source>
</evidence>
<dbReference type="Pfam" id="PF00112">
    <property type="entry name" value="Peptidase_C1"/>
    <property type="match status" value="1"/>
</dbReference>
<dbReference type="PRINTS" id="PR00705">
    <property type="entry name" value="PAPAIN"/>
</dbReference>
<organism evidence="10">
    <name type="scientific">Dysdercus peruvianus</name>
    <dbReference type="NCBI Taxonomy" id="685034"/>
    <lineage>
        <taxon>Eukaryota</taxon>
        <taxon>Metazoa</taxon>
        <taxon>Ecdysozoa</taxon>
        <taxon>Arthropoda</taxon>
        <taxon>Hexapoda</taxon>
        <taxon>Insecta</taxon>
        <taxon>Pterygota</taxon>
        <taxon>Neoptera</taxon>
        <taxon>Paraneoptera</taxon>
        <taxon>Hemiptera</taxon>
        <taxon>Heteroptera</taxon>
        <taxon>Panheteroptera</taxon>
        <taxon>Pentatomomorpha</taxon>
        <taxon>Pyrrhocoroidea</taxon>
        <taxon>Pyrrhocoridae</taxon>
        <taxon>Dysdercus</taxon>
    </lineage>
</organism>
<dbReference type="InterPro" id="IPR013128">
    <property type="entry name" value="Peptidase_C1A"/>
</dbReference>
<dbReference type="GO" id="GO:0006508">
    <property type="term" value="P:proteolysis"/>
    <property type="evidence" value="ECO:0007669"/>
    <property type="project" value="UniProtKB-KW"/>
</dbReference>
<evidence type="ECO:0000256" key="8">
    <source>
        <dbReference type="SAM" id="SignalP"/>
    </source>
</evidence>
<dbReference type="PROSITE" id="PS00139">
    <property type="entry name" value="THIOL_PROTEASE_CYS"/>
    <property type="match status" value="1"/>
</dbReference>
<keyword evidence="2" id="KW-0645">Protease</keyword>
<feature type="signal peptide" evidence="8">
    <location>
        <begin position="1"/>
        <end position="16"/>
    </location>
</feature>
<evidence type="ECO:0000256" key="4">
    <source>
        <dbReference type="ARBA" id="ARBA00022801"/>
    </source>
</evidence>
<evidence type="ECO:0000256" key="3">
    <source>
        <dbReference type="ARBA" id="ARBA00022729"/>
    </source>
</evidence>
<keyword evidence="3 8" id="KW-0732">Signal</keyword>
<dbReference type="GO" id="GO:0004197">
    <property type="term" value="F:cysteine-type endopeptidase activity"/>
    <property type="evidence" value="ECO:0007669"/>
    <property type="project" value="UniProtKB-EC"/>
</dbReference>
<dbReference type="InterPro" id="IPR038765">
    <property type="entry name" value="Papain-like_cys_pep_sf"/>
</dbReference>
<dbReference type="InterPro" id="IPR025660">
    <property type="entry name" value="Pept_his_AS"/>
</dbReference>
<name>A0A7U3NI72_9HEMI</name>
<dbReference type="EC" id="3.4.22.15" evidence="10"/>
<feature type="domain" description="Peptidase C1A papain C-terminal" evidence="9">
    <location>
        <begin position="80"/>
        <end position="331"/>
    </location>
</feature>
<dbReference type="CDD" id="cd02620">
    <property type="entry name" value="Peptidase_C1A_CathepsinB"/>
    <property type="match status" value="1"/>
</dbReference>
<comment type="similarity">
    <text evidence="1">Belongs to the peptidase C1 family.</text>
</comment>
<dbReference type="FunFam" id="3.90.70.10:FF:000031">
    <property type="entry name" value="Cathepsin B"/>
    <property type="match status" value="1"/>
</dbReference>
<keyword evidence="5" id="KW-0788">Thiol protease</keyword>
<evidence type="ECO:0000256" key="5">
    <source>
        <dbReference type="ARBA" id="ARBA00022807"/>
    </source>
</evidence>
<evidence type="ECO:0000256" key="1">
    <source>
        <dbReference type="ARBA" id="ARBA00008455"/>
    </source>
</evidence>
<dbReference type="PROSITE" id="PS00639">
    <property type="entry name" value="THIOL_PROTEASE_HIS"/>
    <property type="match status" value="1"/>
</dbReference>
<proteinExistence type="evidence at transcript level"/>
<keyword evidence="4 10" id="KW-0378">Hydrolase</keyword>
<reference evidence="10" key="1">
    <citation type="journal article" date="2020" name="Insect Biochem. Mol. Biol.">
        <title>Cathepsins L and B in Dysdercus peruvianus, Rhodnius prolixus, and Mahanarva fimbriolata. Looking for enzyme adaptations to digestion.</title>
        <authorList>
            <person name="Pimentel A.C."/>
            <person name="Dias R.O."/>
            <person name="Bifano T.D."/>
            <person name="Genta F.A."/>
            <person name="Ferreira C."/>
            <person name="Terra W.R."/>
        </authorList>
    </citation>
    <scope>NUCLEOTIDE SEQUENCE</scope>
</reference>
<dbReference type="PANTHER" id="PTHR12411">
    <property type="entry name" value="CYSTEINE PROTEASE FAMILY C1-RELATED"/>
    <property type="match status" value="1"/>
</dbReference>
<dbReference type="PROSITE" id="PS00640">
    <property type="entry name" value="THIOL_PROTEASE_ASN"/>
    <property type="match status" value="1"/>
</dbReference>
<dbReference type="EMBL" id="MT437758">
    <property type="protein sequence ID" value="QOV03088.1"/>
    <property type="molecule type" value="mRNA"/>
</dbReference>
<protein>
    <submittedName>
        <fullName evidence="10">Cathepsin B3</fullName>
        <ecNumber evidence="10">3.4.22.15</ecNumber>
    </submittedName>
</protein>
<sequence length="334" mass="36241">MKLFLATCLLLGAANAATFHQESLRSIAEKVNSLQTTWQAKTDLPASLTASSFKRLLGAKRSLHKTLMEVEEPLTTVSEIPEEFDARKQWPNCLTIGHIRDQGNCGSCWAVAASATFSDRLCIASKGKFVLPLSDQELLTCCSSCGDGCDGGYPKAAWDYFKNHGIVTGGGYNSSVGCQPYSVEACEHHTSGSRPSCDSTPDLGTPDCVNHCTNSKYTIPFGSDHHKVSKSYYVSSKVSAIQQEILAHGPVEAAFDVYADFPTYKSGVYHQTSGSYLGGHAVRVIGWGTENNTPYWLIANSWNNDWGDNGLFKIRRGNDECGIESEMTAGLPIV</sequence>
<dbReference type="Gene3D" id="3.90.70.10">
    <property type="entry name" value="Cysteine proteinases"/>
    <property type="match status" value="1"/>
</dbReference>
<evidence type="ECO:0000256" key="6">
    <source>
        <dbReference type="ARBA" id="ARBA00023145"/>
    </source>
</evidence>
<evidence type="ECO:0000313" key="10">
    <source>
        <dbReference type="EMBL" id="QOV03088.1"/>
    </source>
</evidence>
<dbReference type="InterPro" id="IPR000668">
    <property type="entry name" value="Peptidase_C1A_C"/>
</dbReference>
<evidence type="ECO:0000256" key="7">
    <source>
        <dbReference type="ARBA" id="ARBA00023157"/>
    </source>
</evidence>
<dbReference type="SMART" id="SM00645">
    <property type="entry name" value="Pept_C1"/>
    <property type="match status" value="1"/>
</dbReference>
<accession>A0A7U3NI72</accession>
<dbReference type="InterPro" id="IPR025661">
    <property type="entry name" value="Pept_asp_AS"/>
</dbReference>
<keyword evidence="7" id="KW-1015">Disulfide bond</keyword>
<dbReference type="AlphaFoldDB" id="A0A7U3NI72"/>
<evidence type="ECO:0000256" key="2">
    <source>
        <dbReference type="ARBA" id="ARBA00022670"/>
    </source>
</evidence>